<dbReference type="InterPro" id="IPR013320">
    <property type="entry name" value="ConA-like_dom_sf"/>
</dbReference>
<proteinExistence type="predicted"/>
<dbReference type="PANTHER" id="PTHR32401">
    <property type="entry name" value="CONCANAVALIN A-LIKE LECTIN FAMILY PROTEIN"/>
    <property type="match status" value="1"/>
</dbReference>
<reference evidence="2 3" key="1">
    <citation type="submission" date="2023-03" db="EMBL/GenBank/DDBJ databases">
        <title>Thalassotalea loyana LMG 22536T draft genome sequence.</title>
        <authorList>
            <person name="Sawabe T."/>
        </authorList>
    </citation>
    <scope>NUCLEOTIDE SEQUENCE [LARGE SCALE GENOMIC DNA]</scope>
    <source>
        <strain evidence="2 3">LMG 22536</strain>
    </source>
</reference>
<accession>A0ABQ6HFX2</accession>
<comment type="caution">
    <text evidence="2">The sequence shown here is derived from an EMBL/GenBank/DDBJ whole genome shotgun (WGS) entry which is preliminary data.</text>
</comment>
<protein>
    <recommendedName>
        <fullName evidence="1">Legume lectin domain-containing protein</fullName>
    </recommendedName>
</protein>
<evidence type="ECO:0000259" key="1">
    <source>
        <dbReference type="Pfam" id="PF00139"/>
    </source>
</evidence>
<name>A0ABQ6HFX2_9GAMM</name>
<feature type="domain" description="Legume lectin" evidence="1">
    <location>
        <begin position="22"/>
        <end position="243"/>
    </location>
</feature>
<organism evidence="2 3">
    <name type="scientific">Thalassotalea loyana</name>
    <dbReference type="NCBI Taxonomy" id="280483"/>
    <lineage>
        <taxon>Bacteria</taxon>
        <taxon>Pseudomonadati</taxon>
        <taxon>Pseudomonadota</taxon>
        <taxon>Gammaproteobacteria</taxon>
        <taxon>Alteromonadales</taxon>
        <taxon>Colwelliaceae</taxon>
        <taxon>Thalassotalea</taxon>
    </lineage>
</organism>
<gene>
    <name evidence="2" type="ORF">tloyanaT_26430</name>
</gene>
<dbReference type="RefSeq" id="WP_284299388.1">
    <property type="nucleotide sequence ID" value="NZ_BSSV01000006.1"/>
</dbReference>
<dbReference type="Gene3D" id="2.60.120.200">
    <property type="match status" value="1"/>
</dbReference>
<keyword evidence="3" id="KW-1185">Reference proteome</keyword>
<dbReference type="EMBL" id="BSSV01000006">
    <property type="protein sequence ID" value="GLX86390.1"/>
    <property type="molecule type" value="Genomic_DNA"/>
</dbReference>
<dbReference type="Pfam" id="PF00139">
    <property type="entry name" value="Lectin_legB"/>
    <property type="match status" value="1"/>
</dbReference>
<evidence type="ECO:0000313" key="3">
    <source>
        <dbReference type="Proteomes" id="UP001157134"/>
    </source>
</evidence>
<dbReference type="PANTHER" id="PTHR32401:SF48">
    <property type="entry name" value="LEGUME LECTIN DOMAIN-CONTAINING PROTEIN"/>
    <property type="match status" value="1"/>
</dbReference>
<dbReference type="InterPro" id="IPR001220">
    <property type="entry name" value="Legume_lectin_dom"/>
</dbReference>
<dbReference type="Proteomes" id="UP001157134">
    <property type="component" value="Unassembled WGS sequence"/>
</dbReference>
<evidence type="ECO:0000313" key="2">
    <source>
        <dbReference type="EMBL" id="GLX86390.1"/>
    </source>
</evidence>
<dbReference type="InterPro" id="IPR050258">
    <property type="entry name" value="Leguminous_Lectin"/>
</dbReference>
<sequence>MKRLYVALISLLVNADVIAEELEFYDFSDVTNITLNGRALDLNPNNDGALSLTDDLWQSSSALFTQALTLDNLASFSAAFQFQITDPQGIYDNDGQGADGITFIVQANPNSVGQFGGGIGYQGLTNSVAVELDTWRNPAFDGNSGNHVAINKDGNMQPVVLADIDNRMNNGELWSVWVDYDGLNEIMEVRVAENNVRPKQAKLSANIDLQETLGTSIAYVGFTSGTGAAGGDHDIVNLQFYDDYNPVTVITVDEPDTRILFALSIGMFVIFGRLPNRMA</sequence>
<dbReference type="SUPFAM" id="SSF49899">
    <property type="entry name" value="Concanavalin A-like lectins/glucanases"/>
    <property type="match status" value="1"/>
</dbReference>